<sequence length="445" mass="50252">MRCIMKIFINHAHVDSDIARKVSEFLISNGHNVSISKYKRINLSGEDSKKVLVRQKNDGGFDAIITLITNNFFKSKSAVKELNNAIVGKVKLLIVAVDDITLPDYLNKFSHYRIKSDELDELSVLEVSIDEANREDIAAPALVEKNKAGNKIELIDKMRGALQSGNLTLMCGAGTSYDAGIPTWSKLLNNLFGEMIVALKEDDKDFPYDLEMVKESGVSDSVPALILAKYIKNNLKDRFSNSLRNALYKDNPKTCEVIKSIVELARPRRDGKSIDSIVTFNFDGLIEEGLQSESIAHKAIHSEAIKCTANEIAVYHVHGYLPREGKIESHNEIVFSEDGYHSQFIEPFSWSNIIQLQKLTQNICLFIGVSLTDPNMRRLLDVAWRKNPDSALSHFIIKRKPTIKSHDAQQFVMYLEEQDANQLGLNVIWVNEYHEIPKLLNSFLN</sequence>
<evidence type="ECO:0000313" key="2">
    <source>
        <dbReference type="EMBL" id="RTQ24188.1"/>
    </source>
</evidence>
<comment type="caution">
    <text evidence="2">The sequence shown here is derived from an EMBL/GenBank/DDBJ whole genome shotgun (WGS) entry which is preliminary data.</text>
</comment>
<organism evidence="2 3">
    <name type="scientific">Enterobacter mori</name>
    <dbReference type="NCBI Taxonomy" id="539813"/>
    <lineage>
        <taxon>Bacteria</taxon>
        <taxon>Pseudomonadati</taxon>
        <taxon>Pseudomonadota</taxon>
        <taxon>Gammaproteobacteria</taxon>
        <taxon>Enterobacterales</taxon>
        <taxon>Enterobacteriaceae</taxon>
        <taxon>Enterobacter</taxon>
    </lineage>
</organism>
<dbReference type="InterPro" id="IPR000157">
    <property type="entry name" value="TIR_dom"/>
</dbReference>
<evidence type="ECO:0000313" key="3">
    <source>
        <dbReference type="Proteomes" id="UP000282263"/>
    </source>
</evidence>
<dbReference type="Pfam" id="PF13676">
    <property type="entry name" value="TIR_2"/>
    <property type="match status" value="1"/>
</dbReference>
<dbReference type="EMBL" id="RXPP01000011">
    <property type="protein sequence ID" value="RTQ24188.1"/>
    <property type="molecule type" value="Genomic_DNA"/>
</dbReference>
<dbReference type="SUPFAM" id="SSF52467">
    <property type="entry name" value="DHS-like NAD/FAD-binding domain"/>
    <property type="match status" value="1"/>
</dbReference>
<dbReference type="Proteomes" id="UP000282263">
    <property type="component" value="Unassembled WGS sequence"/>
</dbReference>
<name>A0A9Q7NSZ3_9ENTR</name>
<dbReference type="AlphaFoldDB" id="A0A9Q7NSZ3"/>
<dbReference type="InterPro" id="IPR035897">
    <property type="entry name" value="Toll_tir_struct_dom_sf"/>
</dbReference>
<proteinExistence type="predicted"/>
<dbReference type="Gene3D" id="3.40.50.10140">
    <property type="entry name" value="Toll/interleukin-1 receptor homology (TIR) domain"/>
    <property type="match status" value="1"/>
</dbReference>
<dbReference type="Gene3D" id="3.40.50.1220">
    <property type="entry name" value="TPP-binding domain"/>
    <property type="match status" value="1"/>
</dbReference>
<evidence type="ECO:0000259" key="1">
    <source>
        <dbReference type="Pfam" id="PF13676"/>
    </source>
</evidence>
<dbReference type="InterPro" id="IPR029035">
    <property type="entry name" value="DHS-like_NAD/FAD-binding_dom"/>
</dbReference>
<reference evidence="2 3" key="1">
    <citation type="submission" date="2018-12" db="EMBL/GenBank/DDBJ databases">
        <title>The Batch Genome Submission of Enterobacter spp. strains.</title>
        <authorList>
            <person name="Wei L."/>
            <person name="Wu W."/>
            <person name="Lin J."/>
            <person name="Zhang X."/>
            <person name="Feng Y."/>
            <person name="Zong Z."/>
        </authorList>
    </citation>
    <scope>NUCLEOTIDE SEQUENCE [LARGE SCALE GENOMIC DNA]</scope>
    <source>
        <strain evidence="2 3">SCEM020047</strain>
    </source>
</reference>
<protein>
    <submittedName>
        <fullName evidence="2">TIR domain-containing protein</fullName>
    </submittedName>
</protein>
<dbReference type="Pfam" id="PF13289">
    <property type="entry name" value="SIR2_2"/>
    <property type="match status" value="1"/>
</dbReference>
<dbReference type="SUPFAM" id="SSF52200">
    <property type="entry name" value="Toll/Interleukin receptor TIR domain"/>
    <property type="match status" value="1"/>
</dbReference>
<gene>
    <name evidence="2" type="ORF">EKN29_12270</name>
</gene>
<feature type="domain" description="TIR" evidence="1">
    <location>
        <begin position="7"/>
        <end position="114"/>
    </location>
</feature>
<accession>A0A9Q7NSZ3</accession>
<dbReference type="GO" id="GO:0007165">
    <property type="term" value="P:signal transduction"/>
    <property type="evidence" value="ECO:0007669"/>
    <property type="project" value="InterPro"/>
</dbReference>